<keyword evidence="2" id="KW-0472">Membrane</keyword>
<feature type="region of interest" description="Disordered" evidence="1">
    <location>
        <begin position="196"/>
        <end position="223"/>
    </location>
</feature>
<feature type="compositionally biased region" description="Low complexity" evidence="1">
    <location>
        <begin position="561"/>
        <end position="580"/>
    </location>
</feature>
<dbReference type="VEuPathDB" id="VectorBase:ACHR004665"/>
<evidence type="ECO:0000313" key="3">
    <source>
        <dbReference type="EnsemblMetazoa" id="ACHR004665-PA"/>
    </source>
</evidence>
<protein>
    <submittedName>
        <fullName evidence="3">Uncharacterized protein</fullName>
    </submittedName>
</protein>
<dbReference type="AlphaFoldDB" id="A0A182K1N1"/>
<keyword evidence="2" id="KW-0812">Transmembrane</keyword>
<evidence type="ECO:0000256" key="1">
    <source>
        <dbReference type="SAM" id="MobiDB-lite"/>
    </source>
</evidence>
<organism evidence="3 4">
    <name type="scientific">Anopheles christyi</name>
    <dbReference type="NCBI Taxonomy" id="43041"/>
    <lineage>
        <taxon>Eukaryota</taxon>
        <taxon>Metazoa</taxon>
        <taxon>Ecdysozoa</taxon>
        <taxon>Arthropoda</taxon>
        <taxon>Hexapoda</taxon>
        <taxon>Insecta</taxon>
        <taxon>Pterygota</taxon>
        <taxon>Neoptera</taxon>
        <taxon>Endopterygota</taxon>
        <taxon>Diptera</taxon>
        <taxon>Nematocera</taxon>
        <taxon>Culicoidea</taxon>
        <taxon>Culicidae</taxon>
        <taxon>Anophelinae</taxon>
        <taxon>Anopheles</taxon>
    </lineage>
</organism>
<reference evidence="4" key="1">
    <citation type="submission" date="2013-03" db="EMBL/GenBank/DDBJ databases">
        <title>The Genome Sequence of Anopheles christyi ACHKN1017.</title>
        <authorList>
            <consortium name="The Broad Institute Genomics Platform"/>
            <person name="Neafsey D.E."/>
            <person name="Besansky N."/>
            <person name="Walker B."/>
            <person name="Young S.K."/>
            <person name="Zeng Q."/>
            <person name="Gargeya S."/>
            <person name="Fitzgerald M."/>
            <person name="Haas B."/>
            <person name="Abouelleil A."/>
            <person name="Allen A.W."/>
            <person name="Alvarado L."/>
            <person name="Arachchi H.M."/>
            <person name="Berlin A.M."/>
            <person name="Chapman S.B."/>
            <person name="Gainer-Dewar J."/>
            <person name="Goldberg J."/>
            <person name="Griggs A."/>
            <person name="Gujja S."/>
            <person name="Hansen M."/>
            <person name="Howarth C."/>
            <person name="Imamovic A."/>
            <person name="Ireland A."/>
            <person name="Larimer J."/>
            <person name="McCowan C."/>
            <person name="Murphy C."/>
            <person name="Pearson M."/>
            <person name="Poon T.W."/>
            <person name="Priest M."/>
            <person name="Roberts A."/>
            <person name="Saif S."/>
            <person name="Shea T."/>
            <person name="Sisk P."/>
            <person name="Sykes S."/>
            <person name="Wortman J."/>
            <person name="Nusbaum C."/>
            <person name="Birren B."/>
        </authorList>
    </citation>
    <scope>NUCLEOTIDE SEQUENCE [LARGE SCALE GENOMIC DNA]</scope>
    <source>
        <strain evidence="4">ACHKN1017</strain>
    </source>
</reference>
<feature type="compositionally biased region" description="Low complexity" evidence="1">
    <location>
        <begin position="431"/>
        <end position="444"/>
    </location>
</feature>
<evidence type="ECO:0000313" key="4">
    <source>
        <dbReference type="Proteomes" id="UP000075881"/>
    </source>
</evidence>
<dbReference type="Proteomes" id="UP000075881">
    <property type="component" value="Unassembled WGS sequence"/>
</dbReference>
<name>A0A182K1N1_9DIPT</name>
<feature type="region of interest" description="Disordered" evidence="1">
    <location>
        <begin position="362"/>
        <end position="453"/>
    </location>
</feature>
<feature type="compositionally biased region" description="Basic and acidic residues" evidence="1">
    <location>
        <begin position="362"/>
        <end position="371"/>
    </location>
</feature>
<proteinExistence type="predicted"/>
<sequence>MKVDKGVCTNGTLEDLNRAIQFEAVFSTLVENKILAIKRECEQKKRHKKSRLLRRILFGRKVSSGGASGSGCCHREVSASNSNSSDGANAVVEPLCPGHNGTAGNVDRQQQEGGYDGCYTYGHTLPEASLGVENSTISDGVDEVIVEIGDLSSLVDADGNVVVNTSNVEPAGLVEEGSVPVSASIRGTAASRISVAESASTKSPESLENRKGSGRTSTVAPRKSSLLEPVSIEIEPESDALSAHYDLEDSATNVSIELDGVSDVSDMRRSIASEPISIIKNSTRSRYGLGSYLSAGNAVANRLRVLEAKSISAQNSPILPRQKPAAEGRHLTFSKATYQQPKSSTKASAIDCDTSFVVDLSQSDRDQEQHQHNNSTVIGKDKPNSQAASGGKKSALVLGDNSSSSSASKRNKLTQPHSSNHAASAVSIGRAASAQQQQQQQQEAPPSPPLGLIESFNQLTASNLPVIASTARHSPPVSDLVKLQQHHLANTRQQHHRPSSPSILLDSLCRGESQGPIDGLHSPNPSRRASKGSAAAPTVGEGISTAASGTSAGTIKPLTAQQPNQQQSQRKQRSFLKQSSCDVELHYRPNITGTRRSSAKEHHSHRKSSAYGHGDDYSSYIMGYDINESDEEKLNKRKYKYLKRCSDPVIVFPSTSSGAGAVGGGAVGGSGLQHCILSRPPNQPLFHGCLIVSHRSPCYLSLSMFLACTHLPVRPSAFPLAAPIPAPNVVPNRPKTHRPASSQFPYDEDFMYDVSLQIESERHGELDSIVPEHRRKHKHRHHHHHHRHCKKKRHKKRKILVHDLDDQSVKVIDPDDLPQRARWTIIATACLLLIMCLLLVGITLRMAPIIDDMGK</sequence>
<dbReference type="EnsemblMetazoa" id="ACHR004665-RA">
    <property type="protein sequence ID" value="ACHR004665-PA"/>
    <property type="gene ID" value="ACHR004665"/>
</dbReference>
<keyword evidence="2" id="KW-1133">Transmembrane helix</keyword>
<feature type="region of interest" description="Disordered" evidence="1">
    <location>
        <begin position="487"/>
        <end position="612"/>
    </location>
</feature>
<evidence type="ECO:0000256" key="2">
    <source>
        <dbReference type="SAM" id="Phobius"/>
    </source>
</evidence>
<accession>A0A182K1N1</accession>
<reference evidence="3" key="2">
    <citation type="submission" date="2020-05" db="UniProtKB">
        <authorList>
            <consortium name="EnsemblMetazoa"/>
        </authorList>
    </citation>
    <scope>IDENTIFICATION</scope>
    <source>
        <strain evidence="3">ACHKN1017</strain>
    </source>
</reference>
<feature type="transmembrane region" description="Helical" evidence="2">
    <location>
        <begin position="823"/>
        <end position="847"/>
    </location>
</feature>
<feature type="compositionally biased region" description="Polar residues" evidence="1">
    <location>
        <begin position="413"/>
        <end position="422"/>
    </location>
</feature>
<dbReference type="STRING" id="43041.A0A182K1N1"/>
<keyword evidence="4" id="KW-1185">Reference proteome</keyword>